<dbReference type="STRING" id="1817867.A3F83_06480"/>
<evidence type="ECO:0000256" key="1">
    <source>
        <dbReference type="ARBA" id="ARBA00022676"/>
    </source>
</evidence>
<dbReference type="Proteomes" id="UP000179129">
    <property type="component" value="Unassembled WGS sequence"/>
</dbReference>
<dbReference type="EMBL" id="MFIX01000235">
    <property type="protein sequence ID" value="OGG00907.1"/>
    <property type="molecule type" value="Genomic_DNA"/>
</dbReference>
<dbReference type="InterPro" id="IPR001296">
    <property type="entry name" value="Glyco_trans_1"/>
</dbReference>
<dbReference type="GO" id="GO:0016757">
    <property type="term" value="F:glycosyltransferase activity"/>
    <property type="evidence" value="ECO:0007669"/>
    <property type="project" value="UniProtKB-KW"/>
</dbReference>
<dbReference type="PANTHER" id="PTHR12526">
    <property type="entry name" value="GLYCOSYLTRANSFERASE"/>
    <property type="match status" value="1"/>
</dbReference>
<name>A0A1F5YLR0_9BACT</name>
<evidence type="ECO:0000256" key="2">
    <source>
        <dbReference type="ARBA" id="ARBA00022679"/>
    </source>
</evidence>
<comment type="caution">
    <text evidence="4">The sequence shown here is derived from an EMBL/GenBank/DDBJ whole genome shotgun (WGS) entry which is preliminary data.</text>
</comment>
<dbReference type="AlphaFoldDB" id="A0A1F5YLR0"/>
<evidence type="ECO:0000313" key="4">
    <source>
        <dbReference type="EMBL" id="OGG00907.1"/>
    </source>
</evidence>
<dbReference type="Gene3D" id="3.40.50.2000">
    <property type="entry name" value="Glycogen Phosphorylase B"/>
    <property type="match status" value="2"/>
</dbReference>
<organism evidence="4 5">
    <name type="scientific">Candidatus Glassbacteria bacterium RIFCSPLOWO2_12_FULL_58_11</name>
    <dbReference type="NCBI Taxonomy" id="1817867"/>
    <lineage>
        <taxon>Bacteria</taxon>
        <taxon>Candidatus Glassiibacteriota</taxon>
    </lineage>
</organism>
<evidence type="ECO:0000313" key="5">
    <source>
        <dbReference type="Proteomes" id="UP000179129"/>
    </source>
</evidence>
<gene>
    <name evidence="4" type="ORF">A3F83_06480</name>
</gene>
<accession>A0A1F5YLR0</accession>
<evidence type="ECO:0000259" key="3">
    <source>
        <dbReference type="Pfam" id="PF00534"/>
    </source>
</evidence>
<dbReference type="Pfam" id="PF00534">
    <property type="entry name" value="Glycos_transf_1"/>
    <property type="match status" value="1"/>
</dbReference>
<dbReference type="PANTHER" id="PTHR12526:SF510">
    <property type="entry name" value="D-INOSITOL 3-PHOSPHATE GLYCOSYLTRANSFERASE"/>
    <property type="match status" value="1"/>
</dbReference>
<proteinExistence type="predicted"/>
<keyword evidence="2" id="KW-0808">Transferase</keyword>
<sequence>MKNLLLLSYFFPPHGGGGVLRAVETVRLLEPLGWRSTVVAGPESGYWHTDESLLERIPPSAEVLRTGVFNPARIFDAFSRKGREPGKVRSEGAIRRLRKLADWLPVPDVYFGWIKPAVSAARAKVGEVDWIMSTSPPETAHLAAMYLSRRYGKKWAADFRDPWVSGIYRRFPTPVHESFQRKLERAVIRRADLVLASSREAVEDFRGRYPGQPPDKFQFLPNGFDSAEFAALKKDALSAGPLRIIHAGNLTLGRDISALLEALAALKNEKPCGPAPFQLELAGPCDSRLKVQAEKLGLAEEVVFSGYLPRGEILKRLAGSHLALLVESFDPRAALVVPGKLYDYFGAGLPVLALAPEGAVSQVLERTRAGVMLTSPDRALVKETLQKFLGRFRAGKPLLGPPDQAELARYERASLVGRLAELLEERG</sequence>
<keyword evidence="1" id="KW-0328">Glycosyltransferase</keyword>
<dbReference type="SUPFAM" id="SSF53756">
    <property type="entry name" value="UDP-Glycosyltransferase/glycogen phosphorylase"/>
    <property type="match status" value="1"/>
</dbReference>
<feature type="domain" description="Glycosyl transferase family 1" evidence="3">
    <location>
        <begin position="237"/>
        <end position="389"/>
    </location>
</feature>
<reference evidence="4 5" key="1">
    <citation type="journal article" date="2016" name="Nat. Commun.">
        <title>Thousands of microbial genomes shed light on interconnected biogeochemical processes in an aquifer system.</title>
        <authorList>
            <person name="Anantharaman K."/>
            <person name="Brown C.T."/>
            <person name="Hug L.A."/>
            <person name="Sharon I."/>
            <person name="Castelle C.J."/>
            <person name="Probst A.J."/>
            <person name="Thomas B.C."/>
            <person name="Singh A."/>
            <person name="Wilkins M.J."/>
            <person name="Karaoz U."/>
            <person name="Brodie E.L."/>
            <person name="Williams K.H."/>
            <person name="Hubbard S.S."/>
            <person name="Banfield J.F."/>
        </authorList>
    </citation>
    <scope>NUCLEOTIDE SEQUENCE [LARGE SCALE GENOMIC DNA]</scope>
</reference>
<protein>
    <recommendedName>
        <fullName evidence="3">Glycosyl transferase family 1 domain-containing protein</fullName>
    </recommendedName>
</protein>